<reference evidence="2" key="1">
    <citation type="submission" date="2020-06" db="EMBL/GenBank/DDBJ databases">
        <title>Draft genomic sequence of Geomonas sp. Red330.</title>
        <authorList>
            <person name="Itoh H."/>
            <person name="Zhenxing X."/>
            <person name="Ushijima N."/>
            <person name="Masuda Y."/>
            <person name="Shiratori Y."/>
            <person name="Senoo K."/>
        </authorList>
    </citation>
    <scope>NUCLEOTIDE SEQUENCE [LARGE SCALE GENOMIC DNA]</scope>
    <source>
        <strain evidence="2">Red330</strain>
    </source>
</reference>
<comment type="caution">
    <text evidence="1">The sequence shown here is derived from an EMBL/GenBank/DDBJ whole genome shotgun (WGS) entry which is preliminary data.</text>
</comment>
<name>A0A6V8MG69_9BACT</name>
<sequence length="123" mass="14652">MQGYELVKAIEQERSSHGDRIFIKWWRNEEDFIDFDLVTRFLDNLNYSSQISGFELIDQDEMWKTVERRSNGKAKKVERDGEFKVFWTPPKNSETEITCTECPYTPETLLRILDAETNDNYVD</sequence>
<dbReference type="AlphaFoldDB" id="A0A6V8MG69"/>
<dbReference type="EMBL" id="BLXX01000002">
    <property type="protein sequence ID" value="GFO58942.1"/>
    <property type="molecule type" value="Genomic_DNA"/>
</dbReference>
<gene>
    <name evidence="1" type="ORF">GMST_12670</name>
</gene>
<evidence type="ECO:0000313" key="1">
    <source>
        <dbReference type="EMBL" id="GFO58942.1"/>
    </source>
</evidence>
<protein>
    <submittedName>
        <fullName evidence="1">Uncharacterized protein</fullName>
    </submittedName>
</protein>
<dbReference type="Proteomes" id="UP000556026">
    <property type="component" value="Unassembled WGS sequence"/>
</dbReference>
<dbReference type="RefSeq" id="WP_183353776.1">
    <property type="nucleotide sequence ID" value="NZ_BLXX01000002.1"/>
</dbReference>
<evidence type="ECO:0000313" key="2">
    <source>
        <dbReference type="Proteomes" id="UP000556026"/>
    </source>
</evidence>
<organism evidence="1 2">
    <name type="scientific">Geomonas silvestris</name>
    <dbReference type="NCBI Taxonomy" id="2740184"/>
    <lineage>
        <taxon>Bacteria</taxon>
        <taxon>Pseudomonadati</taxon>
        <taxon>Thermodesulfobacteriota</taxon>
        <taxon>Desulfuromonadia</taxon>
        <taxon>Geobacterales</taxon>
        <taxon>Geobacteraceae</taxon>
        <taxon>Geomonas</taxon>
    </lineage>
</organism>
<proteinExistence type="predicted"/>
<accession>A0A6V8MG69</accession>
<keyword evidence="2" id="KW-1185">Reference proteome</keyword>